<dbReference type="PANTHER" id="PTHR24251:SF28">
    <property type="entry name" value="NEUROPILIN AND TOLLOID-LIKE, ISOFORM B"/>
    <property type="match status" value="1"/>
</dbReference>
<dbReference type="SUPFAM" id="SSF57424">
    <property type="entry name" value="LDL receptor-like module"/>
    <property type="match status" value="1"/>
</dbReference>
<keyword evidence="5" id="KW-0472">Membrane</keyword>
<evidence type="ECO:0000256" key="4">
    <source>
        <dbReference type="SAM" id="MobiDB-lite"/>
    </source>
</evidence>
<dbReference type="CDD" id="cd00041">
    <property type="entry name" value="CUB"/>
    <property type="match status" value="1"/>
</dbReference>
<feature type="compositionally biased region" description="Low complexity" evidence="4">
    <location>
        <begin position="471"/>
        <end position="488"/>
    </location>
</feature>
<dbReference type="AlphaFoldDB" id="K1RA00"/>
<evidence type="ECO:0000256" key="1">
    <source>
        <dbReference type="ARBA" id="ARBA00022737"/>
    </source>
</evidence>
<evidence type="ECO:0000256" key="3">
    <source>
        <dbReference type="PROSITE-ProRule" id="PRU00124"/>
    </source>
</evidence>
<feature type="domain" description="CUB" evidence="6">
    <location>
        <begin position="105"/>
        <end position="227"/>
    </location>
</feature>
<keyword evidence="2 3" id="KW-1015">Disulfide bond</keyword>
<dbReference type="Gene3D" id="4.10.400.10">
    <property type="entry name" value="Low-density Lipoprotein Receptor"/>
    <property type="match status" value="1"/>
</dbReference>
<dbReference type="SUPFAM" id="SSF49854">
    <property type="entry name" value="Spermadhesin, CUB domain"/>
    <property type="match status" value="2"/>
</dbReference>
<sequence length="686" mass="77997">MVQNVPNEIVQETGFELFEWLLSIRHVLVGVFDLDSGKILCKQNRRCFIGWRLRYDGIFCHFKANPGECRMYVSKLGDSCGLQSQPSTRAPYAPTSLTYSRQHLLGNKIDHACTNFTFGSMEFYSPNYPEKYPNSIECVRAIEAQPGFEIQLDFREKFDMEDGKDKDCRYDYLEVRDGPFGYSQLFGRYCGKRFPPLLISKGRFLWLRFVSDKAANYGGFKGVFSFIKKEKYNAELEALSVCRIPIHHMHGFLSSVDMSTLLNGNVDCTWEIQAPPRSKIFLSNFKVAWRVQLSSPCDSTRIEIYETSTTESALKGSFCFGSIPDLVIDSSVAFIRVFSPALSIKPELTFSYTVLRDANRPTFVTSNYGSSKKNDPVCSSSEFICDEACLSKSLRCDGIKNCPSGQDELHCGEQEEESEVPLYIIGAGALGGVVITAIIIAVCASCYCKRNRKRRERELAKHQEKLKESTIEMSSNSTTTTMGSNKKGVPPVGYFSLPRSHGGKNYKDHRNSLTNSQSPSEGEYPDQSSDPGTYKKFTILDPYMEDETSPPPSLYNQTTGLTTIIERHDMPPQTEIDGSYGWTGYGWKQPASSLNENLAKLARYNMPQHEQPHHQQKVFKYNPENKMYMDPKYEMYLEQKMPVNKDYKTKYGTPVEIDSSLHDDHTHKQFKLKIQDPDITRDLEVT</sequence>
<keyword evidence="5" id="KW-1133">Transmembrane helix</keyword>
<evidence type="ECO:0000259" key="6">
    <source>
        <dbReference type="PROSITE" id="PS01180"/>
    </source>
</evidence>
<protein>
    <submittedName>
        <fullName evidence="7">Neuropilin and tolloid-like protein 1</fullName>
    </submittedName>
</protein>
<dbReference type="PROSITE" id="PS50068">
    <property type="entry name" value="LDLRA_2"/>
    <property type="match status" value="1"/>
</dbReference>
<name>K1RA00_MAGGI</name>
<dbReference type="SMART" id="SM00192">
    <property type="entry name" value="LDLa"/>
    <property type="match status" value="1"/>
</dbReference>
<dbReference type="InterPro" id="IPR000859">
    <property type="entry name" value="CUB_dom"/>
</dbReference>
<keyword evidence="1" id="KW-0677">Repeat</keyword>
<dbReference type="PANTHER" id="PTHR24251">
    <property type="entry name" value="OVOCHYMASE-RELATED"/>
    <property type="match status" value="1"/>
</dbReference>
<dbReference type="EMBL" id="JH818523">
    <property type="protein sequence ID" value="EKC38020.1"/>
    <property type="molecule type" value="Genomic_DNA"/>
</dbReference>
<feature type="disulfide bond" evidence="3">
    <location>
        <begin position="396"/>
        <end position="411"/>
    </location>
</feature>
<keyword evidence="5" id="KW-0812">Transmembrane</keyword>
<gene>
    <name evidence="7" type="ORF">CGI_10018701</name>
</gene>
<dbReference type="PROSITE" id="PS01180">
    <property type="entry name" value="CUB"/>
    <property type="match status" value="2"/>
</dbReference>
<feature type="domain" description="CUB" evidence="6">
    <location>
        <begin position="242"/>
        <end position="355"/>
    </location>
</feature>
<dbReference type="Gene3D" id="2.60.120.290">
    <property type="entry name" value="Spermadhesin, CUB domain"/>
    <property type="match status" value="2"/>
</dbReference>
<feature type="transmembrane region" description="Helical" evidence="5">
    <location>
        <begin position="422"/>
        <end position="447"/>
    </location>
</feature>
<dbReference type="InParanoid" id="K1RA00"/>
<organism evidence="7">
    <name type="scientific">Magallana gigas</name>
    <name type="common">Pacific oyster</name>
    <name type="synonym">Crassostrea gigas</name>
    <dbReference type="NCBI Taxonomy" id="29159"/>
    <lineage>
        <taxon>Eukaryota</taxon>
        <taxon>Metazoa</taxon>
        <taxon>Spiralia</taxon>
        <taxon>Lophotrochozoa</taxon>
        <taxon>Mollusca</taxon>
        <taxon>Bivalvia</taxon>
        <taxon>Autobranchia</taxon>
        <taxon>Pteriomorphia</taxon>
        <taxon>Ostreida</taxon>
        <taxon>Ostreoidea</taxon>
        <taxon>Ostreidae</taxon>
        <taxon>Magallana</taxon>
    </lineage>
</organism>
<dbReference type="InterPro" id="IPR036055">
    <property type="entry name" value="LDL_receptor-like_sf"/>
</dbReference>
<reference evidence="7" key="1">
    <citation type="journal article" date="2012" name="Nature">
        <title>The oyster genome reveals stress adaptation and complexity of shell formation.</title>
        <authorList>
            <person name="Zhang G."/>
            <person name="Fang X."/>
            <person name="Guo X."/>
            <person name="Li L."/>
            <person name="Luo R."/>
            <person name="Xu F."/>
            <person name="Yang P."/>
            <person name="Zhang L."/>
            <person name="Wang X."/>
            <person name="Qi H."/>
            <person name="Xiong Z."/>
            <person name="Que H."/>
            <person name="Xie Y."/>
            <person name="Holland P.W."/>
            <person name="Paps J."/>
            <person name="Zhu Y."/>
            <person name="Wu F."/>
            <person name="Chen Y."/>
            <person name="Wang J."/>
            <person name="Peng C."/>
            <person name="Meng J."/>
            <person name="Yang L."/>
            <person name="Liu J."/>
            <person name="Wen B."/>
            <person name="Zhang N."/>
            <person name="Huang Z."/>
            <person name="Zhu Q."/>
            <person name="Feng Y."/>
            <person name="Mount A."/>
            <person name="Hedgecock D."/>
            <person name="Xu Z."/>
            <person name="Liu Y."/>
            <person name="Domazet-Loso T."/>
            <person name="Du Y."/>
            <person name="Sun X."/>
            <person name="Zhang S."/>
            <person name="Liu B."/>
            <person name="Cheng P."/>
            <person name="Jiang X."/>
            <person name="Li J."/>
            <person name="Fan D."/>
            <person name="Wang W."/>
            <person name="Fu W."/>
            <person name="Wang T."/>
            <person name="Wang B."/>
            <person name="Zhang J."/>
            <person name="Peng Z."/>
            <person name="Li Y."/>
            <person name="Li N."/>
            <person name="Wang J."/>
            <person name="Chen M."/>
            <person name="He Y."/>
            <person name="Tan F."/>
            <person name="Song X."/>
            <person name="Zheng Q."/>
            <person name="Huang R."/>
            <person name="Yang H."/>
            <person name="Du X."/>
            <person name="Chen L."/>
            <person name="Yang M."/>
            <person name="Gaffney P.M."/>
            <person name="Wang S."/>
            <person name="Luo L."/>
            <person name="She Z."/>
            <person name="Ming Y."/>
            <person name="Huang W."/>
            <person name="Zhang S."/>
            <person name="Huang B."/>
            <person name="Zhang Y."/>
            <person name="Qu T."/>
            <person name="Ni P."/>
            <person name="Miao G."/>
            <person name="Wang J."/>
            <person name="Wang Q."/>
            <person name="Steinberg C.E."/>
            <person name="Wang H."/>
            <person name="Li N."/>
            <person name="Qian L."/>
            <person name="Zhang G."/>
            <person name="Li Y."/>
            <person name="Yang H."/>
            <person name="Liu X."/>
            <person name="Wang J."/>
            <person name="Yin Y."/>
            <person name="Wang J."/>
        </authorList>
    </citation>
    <scope>NUCLEOTIDE SEQUENCE [LARGE SCALE GENOMIC DNA]</scope>
    <source>
        <strain evidence="7">05x7-T-G4-1.051#20</strain>
    </source>
</reference>
<feature type="compositionally biased region" description="Basic and acidic residues" evidence="4">
    <location>
        <begin position="459"/>
        <end position="470"/>
    </location>
</feature>
<feature type="compositionally biased region" description="Polar residues" evidence="4">
    <location>
        <begin position="512"/>
        <end position="531"/>
    </location>
</feature>
<dbReference type="InterPro" id="IPR035914">
    <property type="entry name" value="Sperma_CUB_dom_sf"/>
</dbReference>
<dbReference type="InterPro" id="IPR002172">
    <property type="entry name" value="LDrepeatLR_classA_rpt"/>
</dbReference>
<evidence type="ECO:0000313" key="7">
    <source>
        <dbReference type="EMBL" id="EKC38020.1"/>
    </source>
</evidence>
<dbReference type="Pfam" id="PF00431">
    <property type="entry name" value="CUB"/>
    <property type="match status" value="2"/>
</dbReference>
<dbReference type="HOGENOM" id="CLU_401298_0_0_1"/>
<evidence type="ECO:0000256" key="5">
    <source>
        <dbReference type="SAM" id="Phobius"/>
    </source>
</evidence>
<comment type="caution">
    <text evidence="3">Lacks conserved residue(s) required for the propagation of feature annotation.</text>
</comment>
<evidence type="ECO:0000256" key="2">
    <source>
        <dbReference type="ARBA" id="ARBA00023157"/>
    </source>
</evidence>
<feature type="region of interest" description="Disordered" evidence="4">
    <location>
        <begin position="459"/>
        <end position="535"/>
    </location>
</feature>
<accession>K1RA00</accession>
<dbReference type="SMART" id="SM00042">
    <property type="entry name" value="CUB"/>
    <property type="match status" value="2"/>
</dbReference>
<dbReference type="FunFam" id="2.60.120.290:FF:000013">
    <property type="entry name" value="Membrane frizzled-related protein"/>
    <property type="match status" value="1"/>
</dbReference>
<proteinExistence type="predicted"/>